<protein>
    <submittedName>
        <fullName evidence="2">Copine 1</fullName>
    </submittedName>
</protein>
<dbReference type="InterPro" id="IPR010734">
    <property type="entry name" value="Copine_C"/>
</dbReference>
<dbReference type="GO" id="GO:0005829">
    <property type="term" value="C:cytosol"/>
    <property type="evidence" value="ECO:0007669"/>
    <property type="project" value="Ensembl"/>
</dbReference>
<dbReference type="OMA" id="CPQMAAC"/>
<dbReference type="GO" id="GO:0051059">
    <property type="term" value="F:NF-kappaB binding"/>
    <property type="evidence" value="ECO:0007669"/>
    <property type="project" value="Ensembl"/>
</dbReference>
<dbReference type="InterPro" id="IPR002035">
    <property type="entry name" value="VWF_A"/>
</dbReference>
<dbReference type="GO" id="GO:0001786">
    <property type="term" value="F:phosphatidylserine binding"/>
    <property type="evidence" value="ECO:0007669"/>
    <property type="project" value="Ensembl"/>
</dbReference>
<dbReference type="GO" id="GO:0005654">
    <property type="term" value="C:nucleoplasm"/>
    <property type="evidence" value="ECO:0007669"/>
    <property type="project" value="Ensembl"/>
</dbReference>
<dbReference type="GO" id="GO:0045666">
    <property type="term" value="P:positive regulation of neuron differentiation"/>
    <property type="evidence" value="ECO:0007669"/>
    <property type="project" value="Ensembl"/>
</dbReference>
<organism evidence="2 3">
    <name type="scientific">Serinus canaria</name>
    <name type="common">Island canary</name>
    <name type="synonym">Fringilla canaria</name>
    <dbReference type="NCBI Taxonomy" id="9135"/>
    <lineage>
        <taxon>Eukaryota</taxon>
        <taxon>Metazoa</taxon>
        <taxon>Chordata</taxon>
        <taxon>Craniata</taxon>
        <taxon>Vertebrata</taxon>
        <taxon>Euteleostomi</taxon>
        <taxon>Archelosauria</taxon>
        <taxon>Archosauria</taxon>
        <taxon>Dinosauria</taxon>
        <taxon>Saurischia</taxon>
        <taxon>Theropoda</taxon>
        <taxon>Coelurosauria</taxon>
        <taxon>Aves</taxon>
        <taxon>Neognathae</taxon>
        <taxon>Neoaves</taxon>
        <taxon>Telluraves</taxon>
        <taxon>Australaves</taxon>
        <taxon>Passeriformes</taxon>
        <taxon>Passeroidea</taxon>
        <taxon>Fringillidae</taxon>
        <taxon>Carduelinae</taxon>
        <taxon>Serinus</taxon>
    </lineage>
</organism>
<feature type="domain" description="VWFA" evidence="1">
    <location>
        <begin position="364"/>
        <end position="440"/>
    </location>
</feature>
<dbReference type="InterPro" id="IPR036465">
    <property type="entry name" value="vWFA_dom_sf"/>
</dbReference>
<dbReference type="Proteomes" id="UP000694409">
    <property type="component" value="Unassembled WGS sequence"/>
</dbReference>
<dbReference type="GO" id="GO:0051897">
    <property type="term" value="P:positive regulation of phosphatidylinositol 3-kinase/protein kinase B signal transduction"/>
    <property type="evidence" value="ECO:0007669"/>
    <property type="project" value="Ensembl"/>
</dbReference>
<dbReference type="GO" id="GO:0004175">
    <property type="term" value="F:endopeptidase activity"/>
    <property type="evidence" value="ECO:0007669"/>
    <property type="project" value="Ensembl"/>
</dbReference>
<dbReference type="GO" id="GO:0006508">
    <property type="term" value="P:proteolysis"/>
    <property type="evidence" value="ECO:0007669"/>
    <property type="project" value="Ensembl"/>
</dbReference>
<reference evidence="2" key="2">
    <citation type="submission" date="2025-09" db="UniProtKB">
        <authorList>
            <consortium name="Ensembl"/>
        </authorList>
    </citation>
    <scope>IDENTIFICATION</scope>
</reference>
<reference evidence="2" key="1">
    <citation type="submission" date="2025-08" db="UniProtKB">
        <authorList>
            <consortium name="Ensembl"/>
        </authorList>
    </citation>
    <scope>IDENTIFICATION</scope>
</reference>
<dbReference type="SUPFAM" id="SSF53300">
    <property type="entry name" value="vWA-like"/>
    <property type="match status" value="1"/>
</dbReference>
<name>A0A8C9NGF3_SERCA</name>
<dbReference type="GO" id="GO:0005544">
    <property type="term" value="F:calcium-dependent phospholipid binding"/>
    <property type="evidence" value="ECO:0007669"/>
    <property type="project" value="InterPro"/>
</dbReference>
<dbReference type="PANTHER" id="PTHR10857:SF2">
    <property type="entry name" value="COPINE-1"/>
    <property type="match status" value="1"/>
</dbReference>
<dbReference type="AlphaFoldDB" id="A0A8C9NGF3"/>
<dbReference type="PROSITE" id="PS50234">
    <property type="entry name" value="VWFA"/>
    <property type="match status" value="1"/>
</dbReference>
<gene>
    <name evidence="2" type="primary">CPNE1</name>
</gene>
<keyword evidence="3" id="KW-1185">Reference proteome</keyword>
<dbReference type="GO" id="GO:0005509">
    <property type="term" value="F:calcium ion binding"/>
    <property type="evidence" value="ECO:0007669"/>
    <property type="project" value="Ensembl"/>
</dbReference>
<dbReference type="GO" id="GO:0031965">
    <property type="term" value="C:nuclear membrane"/>
    <property type="evidence" value="ECO:0007669"/>
    <property type="project" value="Ensembl"/>
</dbReference>
<dbReference type="GO" id="GO:0043122">
    <property type="term" value="P:regulation of canonical NF-kappaB signal transduction"/>
    <property type="evidence" value="ECO:0007669"/>
    <property type="project" value="Ensembl"/>
</dbReference>
<dbReference type="GO" id="GO:1903265">
    <property type="term" value="P:positive regulation of tumor necrosis factor-mediated signaling pathway"/>
    <property type="evidence" value="ECO:0007669"/>
    <property type="project" value="Ensembl"/>
</dbReference>
<evidence type="ECO:0000313" key="3">
    <source>
        <dbReference type="Proteomes" id="UP000694409"/>
    </source>
</evidence>
<proteinExistence type="predicted"/>
<dbReference type="GO" id="GO:0042802">
    <property type="term" value="F:identical protein binding"/>
    <property type="evidence" value="ECO:0007669"/>
    <property type="project" value="Ensembl"/>
</dbReference>
<dbReference type="PANTHER" id="PTHR10857">
    <property type="entry name" value="COPINE"/>
    <property type="match status" value="1"/>
</dbReference>
<dbReference type="Ensembl" id="ENSSCAT00000018752.1">
    <property type="protein sequence ID" value="ENSSCAP00000016750.1"/>
    <property type="gene ID" value="ENSSCAG00000012176.1"/>
</dbReference>
<dbReference type="GO" id="GO:0071277">
    <property type="term" value="P:cellular response to calcium ion"/>
    <property type="evidence" value="ECO:0007669"/>
    <property type="project" value="Ensembl"/>
</dbReference>
<sequence length="464" mass="52067">VLCPQMAACLSRVELSVACRSLLDGDLSSSSAPVFVQLDHTEKVKNCQDPEFCKKLVVDCYFKKVRKLKFGMYDIDNKSFDLNDDGYLGGIEWALGQQNSVISCLHFFAPKISMAEISVEEIKDTRFVYQEIEAQNLDKKGFCVQDFLGKSDQFLEFDKQSNAGAWQLIYRAEVEFPHTMASLPNAGACPLCASSSFQMQCVEYECIRPEKKQKKNNYKNSCIIRIKSCKIETEYSFLDCVGVDFTSCSGDPKSRDCFHYISPDGINEYLIAIWSVGSVHKLFPAFGFGAQVPPSWQVSHEFALNFNPTFLPCVVGIQGIVDAYHQILLQIRLYRPTNFSPIINHMARFAAHLLQQGTAAQYFILLIITDGEITDLDQTRQIRPNLSIFVVGVGEASFKAMEFLDGDSGGLKSVTGEPAAQDVVQFAPQEALPQVVLAEVPKQLVSYNEWQEWPPLKLPEIKVM</sequence>
<dbReference type="Pfam" id="PF07002">
    <property type="entry name" value="Copine"/>
    <property type="match status" value="1"/>
</dbReference>
<dbReference type="GO" id="GO:0010629">
    <property type="term" value="P:negative regulation of gene expression"/>
    <property type="evidence" value="ECO:0007669"/>
    <property type="project" value="Ensembl"/>
</dbReference>
<dbReference type="GO" id="GO:1990138">
    <property type="term" value="P:neuron projection extension"/>
    <property type="evidence" value="ECO:0007669"/>
    <property type="project" value="Ensembl"/>
</dbReference>
<dbReference type="GO" id="GO:0005886">
    <property type="term" value="C:plasma membrane"/>
    <property type="evidence" value="ECO:0007669"/>
    <property type="project" value="TreeGrafter"/>
</dbReference>
<evidence type="ECO:0000259" key="1">
    <source>
        <dbReference type="PROSITE" id="PS50234"/>
    </source>
</evidence>
<dbReference type="InterPro" id="IPR045052">
    <property type="entry name" value="Copine"/>
</dbReference>
<accession>A0A8C9NGF3</accession>
<dbReference type="GeneTree" id="ENSGT00940000162210"/>
<dbReference type="GO" id="GO:1901223">
    <property type="term" value="P:negative regulation of non-canonical NF-kappaB signal transduction"/>
    <property type="evidence" value="ECO:0007669"/>
    <property type="project" value="Ensembl"/>
</dbReference>
<evidence type="ECO:0000313" key="2">
    <source>
        <dbReference type="Ensembl" id="ENSSCAP00000016750.1"/>
    </source>
</evidence>